<reference evidence="1 2" key="1">
    <citation type="journal article" date="2016" name="Mol. Biol. Evol.">
        <title>Comparative Genomics of Early-Diverging Mushroom-Forming Fungi Provides Insights into the Origins of Lignocellulose Decay Capabilities.</title>
        <authorList>
            <person name="Nagy L.G."/>
            <person name="Riley R."/>
            <person name="Tritt A."/>
            <person name="Adam C."/>
            <person name="Daum C."/>
            <person name="Floudas D."/>
            <person name="Sun H."/>
            <person name="Yadav J.S."/>
            <person name="Pangilinan J."/>
            <person name="Larsson K.H."/>
            <person name="Matsuura K."/>
            <person name="Barry K."/>
            <person name="Labutti K."/>
            <person name="Kuo R."/>
            <person name="Ohm R.A."/>
            <person name="Bhattacharya S.S."/>
            <person name="Shirouzu T."/>
            <person name="Yoshinaga Y."/>
            <person name="Martin F.M."/>
            <person name="Grigoriev I.V."/>
            <person name="Hibbett D.S."/>
        </authorList>
    </citation>
    <scope>NUCLEOTIDE SEQUENCE [LARGE SCALE GENOMIC DNA]</scope>
    <source>
        <strain evidence="1 2">93-53</strain>
    </source>
</reference>
<sequence>MNRPLHFPPEILHAILADVVAQFLQDLFSFSFIDWDSGQKCLASNPIPALLQVGHQYREVTFTVLHDALAIKRELNGCLPMDAWRETEYVMRALSLSRCGTSAQYDEHVATAQRCSSKLLQAYLEVGTMEGRVRAVARSHVTSFAPIIQAANILEHVAVYMASFLNIKHDAFCMSAAPFLMTATTRSIILLYLTFSRFTIINQLQKLERLGEQINNDILQDATGAIASGLEPFLYRAPHLGHNLTILDAVPDLNTREKDIRIACLRTIPALWSLLDNQRLSVERSHLDAANELLKRLRLMVLSECAPLTCSAPTLRRICSQPDLSKSLQTKRPRDQSVLL</sequence>
<dbReference type="AlphaFoldDB" id="A0A165EHX1"/>
<keyword evidence="2" id="KW-1185">Reference proteome</keyword>
<dbReference type="Proteomes" id="UP000076871">
    <property type="component" value="Unassembled WGS sequence"/>
</dbReference>
<name>A0A165EHX1_9APHY</name>
<dbReference type="OrthoDB" id="2815846at2759"/>
<dbReference type="InParanoid" id="A0A165EHX1"/>
<evidence type="ECO:0000313" key="2">
    <source>
        <dbReference type="Proteomes" id="UP000076871"/>
    </source>
</evidence>
<gene>
    <name evidence="1" type="ORF">LAESUDRAFT_749701</name>
</gene>
<dbReference type="GeneID" id="63828601"/>
<proteinExistence type="predicted"/>
<protein>
    <submittedName>
        <fullName evidence="1">Uncharacterized protein</fullName>
    </submittedName>
</protein>
<accession>A0A165EHX1</accession>
<dbReference type="RefSeq" id="XP_040764823.1">
    <property type="nucleotide sequence ID" value="XM_040911573.1"/>
</dbReference>
<organism evidence="1 2">
    <name type="scientific">Laetiporus sulphureus 93-53</name>
    <dbReference type="NCBI Taxonomy" id="1314785"/>
    <lineage>
        <taxon>Eukaryota</taxon>
        <taxon>Fungi</taxon>
        <taxon>Dikarya</taxon>
        <taxon>Basidiomycota</taxon>
        <taxon>Agaricomycotina</taxon>
        <taxon>Agaricomycetes</taxon>
        <taxon>Polyporales</taxon>
        <taxon>Laetiporus</taxon>
    </lineage>
</organism>
<evidence type="ECO:0000313" key="1">
    <source>
        <dbReference type="EMBL" id="KZT07083.1"/>
    </source>
</evidence>
<dbReference type="EMBL" id="KV427621">
    <property type="protein sequence ID" value="KZT07083.1"/>
    <property type="molecule type" value="Genomic_DNA"/>
</dbReference>